<comment type="subcellular location">
    <subcellularLocation>
        <location evidence="1">Nucleus</location>
    </subcellularLocation>
</comment>
<evidence type="ECO:0000256" key="2">
    <source>
        <dbReference type="ARBA" id="ARBA00023242"/>
    </source>
</evidence>
<feature type="domain" description="FAM192A/Fyv6 N-terminal" evidence="4">
    <location>
        <begin position="5"/>
        <end position="109"/>
    </location>
</feature>
<dbReference type="PANTHER" id="PTHR13495">
    <property type="entry name" value="NEFA-INTERACTING NUCLEAR PROTEIN NIP30"/>
    <property type="match status" value="1"/>
</dbReference>
<evidence type="ECO:0000256" key="1">
    <source>
        <dbReference type="ARBA" id="ARBA00004123"/>
    </source>
</evidence>
<name>U1I273_ENDPU</name>
<dbReference type="eggNOG" id="KOG4036">
    <property type="taxonomic scope" value="Eukaryota"/>
</dbReference>
<reference evidence="6" key="1">
    <citation type="journal article" date="2014" name="BMC Genomics">
        <title>Genome characteristics reveal the impact of lichenization on lichen-forming fungus Endocarpon pusillum Hedwig (Verrucariales, Ascomycota).</title>
        <authorList>
            <person name="Wang Y.-Y."/>
            <person name="Liu B."/>
            <person name="Zhang X.-Y."/>
            <person name="Zhou Q.-M."/>
            <person name="Zhang T."/>
            <person name="Li H."/>
            <person name="Yu Y.-F."/>
            <person name="Zhang X.-L."/>
            <person name="Hao X.-Y."/>
            <person name="Wang M."/>
            <person name="Wang L."/>
            <person name="Wei J.-C."/>
        </authorList>
    </citation>
    <scope>NUCLEOTIDE SEQUENCE [LARGE SCALE GENOMIC DNA]</scope>
    <source>
        <strain evidence="6">Z07020 / HMAS-L-300199</strain>
    </source>
</reference>
<feature type="compositionally biased region" description="Basic and acidic residues" evidence="3">
    <location>
        <begin position="57"/>
        <end position="67"/>
    </location>
</feature>
<organism evidence="5 6">
    <name type="scientific">Endocarpon pusillum (strain Z07020 / HMAS-L-300199)</name>
    <name type="common">Lichen-forming fungus</name>
    <dbReference type="NCBI Taxonomy" id="1263415"/>
    <lineage>
        <taxon>Eukaryota</taxon>
        <taxon>Fungi</taxon>
        <taxon>Dikarya</taxon>
        <taxon>Ascomycota</taxon>
        <taxon>Pezizomycotina</taxon>
        <taxon>Eurotiomycetes</taxon>
        <taxon>Chaetothyriomycetidae</taxon>
        <taxon>Verrucariales</taxon>
        <taxon>Verrucariaceae</taxon>
        <taxon>Endocarpon</taxon>
    </lineage>
</organism>
<feature type="compositionally biased region" description="Polar residues" evidence="3">
    <location>
        <begin position="1"/>
        <end position="15"/>
    </location>
</feature>
<sequence length="242" mass="26621">MSSGFVSAGSEGTQPRNDDDWHKARLAIEETRRPRQEANTQEGGKSLYEVLQQNKTAKQEEFEEKNRLKNQFRSLDDDEADFLDSVLESTRAKEAQVKKETAEQLDTFRKQREAAEDVLFGGNAAIEKSDTRDKPLATEESWSASSRKRRRVKQKDDEGSGKLRKKSYTTESPRTRLVGSEGLHTTATGGGAIEITSSDNIKHGTGSAKSEPADVNPSRTSITPAPITPATLGLGAYSSDDD</sequence>
<dbReference type="RefSeq" id="XP_007786525.1">
    <property type="nucleotide sequence ID" value="XM_007788335.1"/>
</dbReference>
<dbReference type="GeneID" id="19236449"/>
<feature type="region of interest" description="Disordered" evidence="3">
    <location>
        <begin position="117"/>
        <end position="242"/>
    </location>
</feature>
<evidence type="ECO:0000313" key="6">
    <source>
        <dbReference type="Proteomes" id="UP000019373"/>
    </source>
</evidence>
<feature type="region of interest" description="Disordered" evidence="3">
    <location>
        <begin position="1"/>
        <end position="75"/>
    </location>
</feature>
<dbReference type="Proteomes" id="UP000019373">
    <property type="component" value="Unassembled WGS sequence"/>
</dbReference>
<dbReference type="InterPro" id="IPR019331">
    <property type="entry name" value="FAM192A/Fyv6_N"/>
</dbReference>
<dbReference type="PANTHER" id="PTHR13495:SF0">
    <property type="entry name" value="PSME3-INTERACTING PROTEIN"/>
    <property type="match status" value="1"/>
</dbReference>
<feature type="compositionally biased region" description="Basic and acidic residues" evidence="3">
    <location>
        <begin position="127"/>
        <end position="137"/>
    </location>
</feature>
<accession>U1I273</accession>
<feature type="compositionally biased region" description="Low complexity" evidence="3">
    <location>
        <begin position="217"/>
        <end position="231"/>
    </location>
</feature>
<dbReference type="AlphaFoldDB" id="U1I273"/>
<dbReference type="HOGENOM" id="CLU_067596_0_1_1"/>
<dbReference type="InterPro" id="IPR039845">
    <property type="entry name" value="FAM192A"/>
</dbReference>
<dbReference type="EMBL" id="KE720780">
    <property type="protein sequence ID" value="ERF76059.1"/>
    <property type="molecule type" value="Genomic_DNA"/>
</dbReference>
<protein>
    <recommendedName>
        <fullName evidence="4">FAM192A/Fyv6 N-terminal domain-containing protein</fullName>
    </recommendedName>
</protein>
<dbReference type="Pfam" id="PF10187">
    <property type="entry name" value="FAM192A_Fyv6_N"/>
    <property type="match status" value="1"/>
</dbReference>
<gene>
    <name evidence="5" type="ORF">EPUS_01392</name>
</gene>
<evidence type="ECO:0000313" key="5">
    <source>
        <dbReference type="EMBL" id="ERF76059.1"/>
    </source>
</evidence>
<dbReference type="OrthoDB" id="75807at2759"/>
<feature type="compositionally biased region" description="Basic and acidic residues" evidence="3">
    <location>
        <begin position="16"/>
        <end position="36"/>
    </location>
</feature>
<evidence type="ECO:0000256" key="3">
    <source>
        <dbReference type="SAM" id="MobiDB-lite"/>
    </source>
</evidence>
<keyword evidence="2" id="KW-0539">Nucleus</keyword>
<dbReference type="OMA" id="STANIGM"/>
<evidence type="ECO:0000259" key="4">
    <source>
        <dbReference type="Pfam" id="PF10187"/>
    </source>
</evidence>
<dbReference type="GO" id="GO:0005634">
    <property type="term" value="C:nucleus"/>
    <property type="evidence" value="ECO:0007669"/>
    <property type="project" value="UniProtKB-SubCell"/>
</dbReference>
<keyword evidence="6" id="KW-1185">Reference proteome</keyword>
<proteinExistence type="predicted"/>